<dbReference type="PANTHER" id="PTHR12341">
    <property type="entry name" value="5'-&gt;3' EXORIBONUCLEASE"/>
    <property type="match status" value="1"/>
</dbReference>
<sequence>RTNETHLRICSNLAFYTLYVLQDTNIILLALATHEIHFSILRENVLAEPTAATRTSKAKFDMSRGLEDAAEQISSLDISEAGKKRSLMEKPHQFLHIWILREYLKLDLNITKIPEKFVPDVERLIDDFIFICFFAGTDFLHLILLFRSAYKP</sequence>
<accession>A0AAD5BXT1</accession>
<feature type="non-terminal residue" evidence="3">
    <location>
        <position position="152"/>
    </location>
</feature>
<dbReference type="AlphaFoldDB" id="A0AAD5BXT1"/>
<dbReference type="GO" id="GO:0004534">
    <property type="term" value="F:5'-3' RNA exonuclease activity"/>
    <property type="evidence" value="ECO:0007669"/>
    <property type="project" value="TreeGrafter"/>
</dbReference>
<dbReference type="GO" id="GO:0000956">
    <property type="term" value="P:nuclear-transcribed mRNA catabolic process"/>
    <property type="evidence" value="ECO:0007669"/>
    <property type="project" value="TreeGrafter"/>
</dbReference>
<protein>
    <recommendedName>
        <fullName evidence="2">Xrn1 helical domain-containing protein</fullName>
    </recommendedName>
</protein>
<evidence type="ECO:0000313" key="3">
    <source>
        <dbReference type="EMBL" id="KAI7731355.1"/>
    </source>
</evidence>
<keyword evidence="1" id="KW-0472">Membrane</keyword>
<dbReference type="GO" id="GO:0005634">
    <property type="term" value="C:nucleus"/>
    <property type="evidence" value="ECO:0007669"/>
    <property type="project" value="TreeGrafter"/>
</dbReference>
<proteinExistence type="predicted"/>
<dbReference type="Gene3D" id="3.40.50.12390">
    <property type="match status" value="1"/>
</dbReference>
<evidence type="ECO:0000256" key="1">
    <source>
        <dbReference type="SAM" id="Phobius"/>
    </source>
</evidence>
<dbReference type="InterPro" id="IPR027073">
    <property type="entry name" value="5_3_exoribonuclease"/>
</dbReference>
<dbReference type="Proteomes" id="UP001206925">
    <property type="component" value="Unassembled WGS sequence"/>
</dbReference>
<dbReference type="PANTHER" id="PTHR12341:SF62">
    <property type="entry name" value="5'-3' EXORIBONUCLEASE 3-LIKE"/>
    <property type="match status" value="1"/>
</dbReference>
<evidence type="ECO:0000259" key="2">
    <source>
        <dbReference type="Pfam" id="PF17846"/>
    </source>
</evidence>
<dbReference type="EMBL" id="JAMZMK010010465">
    <property type="protein sequence ID" value="KAI7731355.1"/>
    <property type="molecule type" value="Genomic_DNA"/>
</dbReference>
<keyword evidence="4" id="KW-1185">Reference proteome</keyword>
<feature type="domain" description="Xrn1 helical" evidence="2">
    <location>
        <begin position="120"/>
        <end position="140"/>
    </location>
</feature>
<keyword evidence="1" id="KW-1133">Transmembrane helix</keyword>
<gene>
    <name evidence="3" type="ORF">M8C21_021652</name>
</gene>
<feature type="non-terminal residue" evidence="3">
    <location>
        <position position="1"/>
    </location>
</feature>
<dbReference type="Pfam" id="PF17846">
    <property type="entry name" value="XRN_M"/>
    <property type="match status" value="1"/>
</dbReference>
<feature type="transmembrane region" description="Helical" evidence="1">
    <location>
        <begin position="128"/>
        <end position="146"/>
    </location>
</feature>
<keyword evidence="1" id="KW-0812">Transmembrane</keyword>
<evidence type="ECO:0000313" key="4">
    <source>
        <dbReference type="Proteomes" id="UP001206925"/>
    </source>
</evidence>
<dbReference type="InterPro" id="IPR041412">
    <property type="entry name" value="Xrn1_helical"/>
</dbReference>
<organism evidence="3 4">
    <name type="scientific">Ambrosia artemisiifolia</name>
    <name type="common">Common ragweed</name>
    <dbReference type="NCBI Taxonomy" id="4212"/>
    <lineage>
        <taxon>Eukaryota</taxon>
        <taxon>Viridiplantae</taxon>
        <taxon>Streptophyta</taxon>
        <taxon>Embryophyta</taxon>
        <taxon>Tracheophyta</taxon>
        <taxon>Spermatophyta</taxon>
        <taxon>Magnoliopsida</taxon>
        <taxon>eudicotyledons</taxon>
        <taxon>Gunneridae</taxon>
        <taxon>Pentapetalae</taxon>
        <taxon>asterids</taxon>
        <taxon>campanulids</taxon>
        <taxon>Asterales</taxon>
        <taxon>Asteraceae</taxon>
        <taxon>Asteroideae</taxon>
        <taxon>Heliantheae alliance</taxon>
        <taxon>Heliantheae</taxon>
        <taxon>Ambrosia</taxon>
    </lineage>
</organism>
<dbReference type="GO" id="GO:0003723">
    <property type="term" value="F:RNA binding"/>
    <property type="evidence" value="ECO:0007669"/>
    <property type="project" value="TreeGrafter"/>
</dbReference>
<name>A0AAD5BXT1_AMBAR</name>
<reference evidence="3" key="1">
    <citation type="submission" date="2022-06" db="EMBL/GenBank/DDBJ databases">
        <title>Uncovering the hologenomic basis of an extraordinary plant invasion.</title>
        <authorList>
            <person name="Bieker V.C."/>
            <person name="Martin M.D."/>
            <person name="Gilbert T."/>
            <person name="Hodgins K."/>
            <person name="Battlay P."/>
            <person name="Petersen B."/>
            <person name="Wilson J."/>
        </authorList>
    </citation>
    <scope>NUCLEOTIDE SEQUENCE</scope>
    <source>
        <strain evidence="3">AA19_3_7</strain>
        <tissue evidence="3">Leaf</tissue>
    </source>
</reference>
<comment type="caution">
    <text evidence="3">The sequence shown here is derived from an EMBL/GenBank/DDBJ whole genome shotgun (WGS) entry which is preliminary data.</text>
</comment>